<organism evidence="1 2">
    <name type="scientific">Actinoallomurus oryzae</name>
    <dbReference type="NCBI Taxonomy" id="502180"/>
    <lineage>
        <taxon>Bacteria</taxon>
        <taxon>Bacillati</taxon>
        <taxon>Actinomycetota</taxon>
        <taxon>Actinomycetes</taxon>
        <taxon>Streptosporangiales</taxon>
        <taxon>Thermomonosporaceae</taxon>
        <taxon>Actinoallomurus</taxon>
    </lineage>
</organism>
<evidence type="ECO:0000313" key="2">
    <source>
        <dbReference type="Proteomes" id="UP001500503"/>
    </source>
</evidence>
<dbReference type="Gene3D" id="1.20.5.340">
    <property type="match status" value="1"/>
</dbReference>
<evidence type="ECO:0000313" key="1">
    <source>
        <dbReference type="EMBL" id="GAA4494327.1"/>
    </source>
</evidence>
<proteinExistence type="predicted"/>
<protein>
    <recommendedName>
        <fullName evidence="3">t-SNARE coiled-coil homology domain-containing protein</fullName>
    </recommendedName>
</protein>
<name>A0ABP8PZ15_9ACTN</name>
<comment type="caution">
    <text evidence="1">The sequence shown here is derived from an EMBL/GenBank/DDBJ whole genome shotgun (WGS) entry which is preliminary data.</text>
</comment>
<reference evidence="2" key="1">
    <citation type="journal article" date="2019" name="Int. J. Syst. Evol. Microbiol.">
        <title>The Global Catalogue of Microorganisms (GCM) 10K type strain sequencing project: providing services to taxonomists for standard genome sequencing and annotation.</title>
        <authorList>
            <consortium name="The Broad Institute Genomics Platform"/>
            <consortium name="The Broad Institute Genome Sequencing Center for Infectious Disease"/>
            <person name="Wu L."/>
            <person name="Ma J."/>
        </authorList>
    </citation>
    <scope>NUCLEOTIDE SEQUENCE [LARGE SCALE GENOMIC DNA]</scope>
    <source>
        <strain evidence="2">JCM 17933</strain>
    </source>
</reference>
<dbReference type="EMBL" id="BAABHF010000019">
    <property type="protein sequence ID" value="GAA4494327.1"/>
    <property type="molecule type" value="Genomic_DNA"/>
</dbReference>
<dbReference type="Proteomes" id="UP001500503">
    <property type="component" value="Unassembled WGS sequence"/>
</dbReference>
<keyword evidence="2" id="KW-1185">Reference proteome</keyword>
<sequence>MLMAEAERKIQQLYNDVNAIYGMLDDIRKAQGEHGKKLTDLSQSLTTVRATQMRHDNRLNELDAGIAGLGDQLKEMRVTQMRHENRFTEIDQRFTEIDQRFDAQDQQLASQDRKLDLIMKALDISAN</sequence>
<evidence type="ECO:0008006" key="3">
    <source>
        <dbReference type="Google" id="ProtNLM"/>
    </source>
</evidence>
<accession>A0ABP8PZ15</accession>
<gene>
    <name evidence="1" type="ORF">GCM10023191_033340</name>
</gene>